<evidence type="ECO:0000313" key="2">
    <source>
        <dbReference type="EMBL" id="KAJ7388138.1"/>
    </source>
</evidence>
<protein>
    <submittedName>
        <fullName evidence="2">Uncharacterized protein</fullName>
    </submittedName>
</protein>
<proteinExistence type="predicted"/>
<dbReference type="AlphaFoldDB" id="A0A9X0D775"/>
<sequence>MSFRFHKHKLAGQNGAIVAEGEIREIGEPDYERAVNSDDDSTNSADDSINSEDDSSDAEESCATGTVAMPRKRAHSKMRKTSSVKKRKGN</sequence>
<dbReference type="EMBL" id="MU825608">
    <property type="protein sequence ID" value="KAJ7388138.1"/>
    <property type="molecule type" value="Genomic_DNA"/>
</dbReference>
<organism evidence="2 3">
    <name type="scientific">Desmophyllum pertusum</name>
    <dbReference type="NCBI Taxonomy" id="174260"/>
    <lineage>
        <taxon>Eukaryota</taxon>
        <taxon>Metazoa</taxon>
        <taxon>Cnidaria</taxon>
        <taxon>Anthozoa</taxon>
        <taxon>Hexacorallia</taxon>
        <taxon>Scleractinia</taxon>
        <taxon>Caryophylliina</taxon>
        <taxon>Caryophylliidae</taxon>
        <taxon>Desmophyllum</taxon>
    </lineage>
</organism>
<keyword evidence="3" id="KW-1185">Reference proteome</keyword>
<reference evidence="2" key="1">
    <citation type="submission" date="2023-01" db="EMBL/GenBank/DDBJ databases">
        <title>Genome assembly of the deep-sea coral Lophelia pertusa.</title>
        <authorList>
            <person name="Herrera S."/>
            <person name="Cordes E."/>
        </authorList>
    </citation>
    <scope>NUCLEOTIDE SEQUENCE</scope>
    <source>
        <strain evidence="2">USNM1676648</strain>
        <tissue evidence="2">Polyp</tissue>
    </source>
</reference>
<gene>
    <name evidence="2" type="ORF">OS493_039573</name>
</gene>
<evidence type="ECO:0000313" key="3">
    <source>
        <dbReference type="Proteomes" id="UP001163046"/>
    </source>
</evidence>
<feature type="compositionally biased region" description="Acidic residues" evidence="1">
    <location>
        <begin position="49"/>
        <end position="60"/>
    </location>
</feature>
<evidence type="ECO:0000256" key="1">
    <source>
        <dbReference type="SAM" id="MobiDB-lite"/>
    </source>
</evidence>
<accession>A0A9X0D775</accession>
<feature type="region of interest" description="Disordered" evidence="1">
    <location>
        <begin position="1"/>
        <end position="90"/>
    </location>
</feature>
<feature type="compositionally biased region" description="Basic residues" evidence="1">
    <location>
        <begin position="70"/>
        <end position="90"/>
    </location>
</feature>
<dbReference type="Proteomes" id="UP001163046">
    <property type="component" value="Unassembled WGS sequence"/>
</dbReference>
<comment type="caution">
    <text evidence="2">The sequence shown here is derived from an EMBL/GenBank/DDBJ whole genome shotgun (WGS) entry which is preliminary data.</text>
</comment>
<feature type="compositionally biased region" description="Basic and acidic residues" evidence="1">
    <location>
        <begin position="21"/>
        <end position="36"/>
    </location>
</feature>
<name>A0A9X0D775_9CNID</name>
<feature type="compositionally biased region" description="Basic residues" evidence="1">
    <location>
        <begin position="1"/>
        <end position="10"/>
    </location>
</feature>